<feature type="region of interest" description="Disordered" evidence="1">
    <location>
        <begin position="211"/>
        <end position="257"/>
    </location>
</feature>
<reference evidence="3 5" key="2">
    <citation type="journal article" date="2013" name="Nature">
        <title>Insights into bilaterian evolution from three spiralian genomes.</title>
        <authorList>
            <person name="Simakov O."/>
            <person name="Marletaz F."/>
            <person name="Cho S.J."/>
            <person name="Edsinger-Gonzales E."/>
            <person name="Havlak P."/>
            <person name="Hellsten U."/>
            <person name="Kuo D.H."/>
            <person name="Larsson T."/>
            <person name="Lv J."/>
            <person name="Arendt D."/>
            <person name="Savage R."/>
            <person name="Osoegawa K."/>
            <person name="de Jong P."/>
            <person name="Grimwood J."/>
            <person name="Chapman J.A."/>
            <person name="Shapiro H."/>
            <person name="Aerts A."/>
            <person name="Otillar R.P."/>
            <person name="Terry A.Y."/>
            <person name="Boore J.L."/>
            <person name="Grigoriev I.V."/>
            <person name="Lindberg D.R."/>
            <person name="Seaver E.C."/>
            <person name="Weisblat D.A."/>
            <person name="Putnam N.H."/>
            <person name="Rokhsar D.S."/>
        </authorList>
    </citation>
    <scope>NUCLEOTIDE SEQUENCE</scope>
    <source>
        <strain evidence="3 5">I ESC-2004</strain>
    </source>
</reference>
<feature type="compositionally biased region" description="Polar residues" evidence="1">
    <location>
        <begin position="212"/>
        <end position="227"/>
    </location>
</feature>
<dbReference type="Pfam" id="PF03732">
    <property type="entry name" value="Retrotrans_gag"/>
    <property type="match status" value="1"/>
</dbReference>
<dbReference type="EnsemblMetazoa" id="CapteT186811">
    <property type="protein sequence ID" value="CapteP186811"/>
    <property type="gene ID" value="CapteG186811"/>
</dbReference>
<dbReference type="EMBL" id="AMQN01016112">
    <property type="status" value="NOT_ANNOTATED_CDS"/>
    <property type="molecule type" value="Genomic_DNA"/>
</dbReference>
<dbReference type="EMBL" id="AMQN01016113">
    <property type="status" value="NOT_ANNOTATED_CDS"/>
    <property type="molecule type" value="Genomic_DNA"/>
</dbReference>
<protein>
    <recommendedName>
        <fullName evidence="2">Retrotransposon gag domain-containing protein</fullName>
    </recommendedName>
</protein>
<accession>R7T6N1</accession>
<dbReference type="InterPro" id="IPR005162">
    <property type="entry name" value="Retrotrans_gag_dom"/>
</dbReference>
<sequence>MTLACNVRYFCGVALLIFASTVMLCSMGFAIVVPYRATSKWTDDICRVVNSSYPANMCSCQKDHPSGSLDMNSRCLDPYPCLIVYVELMGNHSVAGRVVRLFRSWDDSYFNTGYRGKPPKSPRQYGRNVAVCARHEDQQLSECMRDKQKNQPWILVWQIASKREDQVPNLGGVDVCSSFRQDRKVDVVTPILHQLCTSWMIHTLHAKLKASTHPQTQHINTHIPNPTSRDRDRDRHRVDTVQSTTATSLQDYTNRPRDPPAISDRYNWLSSTIKVYTWQTGIALVVPEYLRVSSAVSKYKCRSGVATFTVDPDLIDYACGHTSLINDPPRVKTEASGRRIRINEFTLESDNGDTEDELEIDEDESDVKRFFTAMADASATERYIKRVGFCDGDKPSRTLEWLRAIDRLPEDIQVQIALQTAESTIHSSLRELKNAKWHKIKKLLANRFVNANFSEAQKEALDHLEQRPGEGLYNYITTFEILLNEAYQSLPLDQTSLIRTFLSGLCDREMARSVARKKLSTLPEVVKEMQDAPPKRCTSQYRYASMTLPKRRAHAHASRVKG</sequence>
<dbReference type="Proteomes" id="UP000014760">
    <property type="component" value="Unassembled WGS sequence"/>
</dbReference>
<reference evidence="5" key="1">
    <citation type="submission" date="2012-12" db="EMBL/GenBank/DDBJ databases">
        <authorList>
            <person name="Hellsten U."/>
            <person name="Grimwood J."/>
            <person name="Chapman J.A."/>
            <person name="Shapiro H."/>
            <person name="Aerts A."/>
            <person name="Otillar R.P."/>
            <person name="Terry A.Y."/>
            <person name="Boore J.L."/>
            <person name="Simakov O."/>
            <person name="Marletaz F."/>
            <person name="Cho S.-J."/>
            <person name="Edsinger-Gonzales E."/>
            <person name="Havlak P."/>
            <person name="Kuo D.-H."/>
            <person name="Larsson T."/>
            <person name="Lv J."/>
            <person name="Arendt D."/>
            <person name="Savage R."/>
            <person name="Osoegawa K."/>
            <person name="de Jong P."/>
            <person name="Lindberg D.R."/>
            <person name="Seaver E.C."/>
            <person name="Weisblat D.A."/>
            <person name="Putnam N.H."/>
            <person name="Grigoriev I.V."/>
            <person name="Rokhsar D.S."/>
        </authorList>
    </citation>
    <scope>NUCLEOTIDE SEQUENCE</scope>
    <source>
        <strain evidence="5">I ESC-2004</strain>
    </source>
</reference>
<keyword evidence="5" id="KW-1185">Reference proteome</keyword>
<organism evidence="3">
    <name type="scientific">Capitella teleta</name>
    <name type="common">Polychaete worm</name>
    <dbReference type="NCBI Taxonomy" id="283909"/>
    <lineage>
        <taxon>Eukaryota</taxon>
        <taxon>Metazoa</taxon>
        <taxon>Spiralia</taxon>
        <taxon>Lophotrochozoa</taxon>
        <taxon>Annelida</taxon>
        <taxon>Polychaeta</taxon>
        <taxon>Sedentaria</taxon>
        <taxon>Scolecida</taxon>
        <taxon>Capitellidae</taxon>
        <taxon>Capitella</taxon>
    </lineage>
</organism>
<dbReference type="HOGENOM" id="CLU_485064_0_0_1"/>
<evidence type="ECO:0000313" key="4">
    <source>
        <dbReference type="EnsemblMetazoa" id="CapteP186811"/>
    </source>
</evidence>
<evidence type="ECO:0000313" key="3">
    <source>
        <dbReference type="EMBL" id="ELT87025.1"/>
    </source>
</evidence>
<feature type="compositionally biased region" description="Basic and acidic residues" evidence="1">
    <location>
        <begin position="228"/>
        <end position="239"/>
    </location>
</feature>
<reference evidence="4" key="3">
    <citation type="submission" date="2015-06" db="UniProtKB">
        <authorList>
            <consortium name="EnsemblMetazoa"/>
        </authorList>
    </citation>
    <scope>IDENTIFICATION</scope>
</reference>
<name>R7T6N1_CAPTE</name>
<evidence type="ECO:0000256" key="1">
    <source>
        <dbReference type="SAM" id="MobiDB-lite"/>
    </source>
</evidence>
<proteinExistence type="predicted"/>
<evidence type="ECO:0000313" key="5">
    <source>
        <dbReference type="Proteomes" id="UP000014760"/>
    </source>
</evidence>
<evidence type="ECO:0000259" key="2">
    <source>
        <dbReference type="Pfam" id="PF03732"/>
    </source>
</evidence>
<feature type="compositionally biased region" description="Polar residues" evidence="1">
    <location>
        <begin position="240"/>
        <end position="253"/>
    </location>
</feature>
<gene>
    <name evidence="3" type="ORF">CAPTEDRAFT_186811</name>
</gene>
<feature type="domain" description="Retrotransposon gag" evidence="2">
    <location>
        <begin position="418"/>
        <end position="505"/>
    </location>
</feature>
<dbReference type="EMBL" id="KB312549">
    <property type="protein sequence ID" value="ELT87025.1"/>
    <property type="molecule type" value="Genomic_DNA"/>
</dbReference>
<dbReference type="AlphaFoldDB" id="R7T6N1"/>